<dbReference type="SUPFAM" id="SSF55154">
    <property type="entry name" value="CYTH-like phosphatases"/>
    <property type="match status" value="1"/>
</dbReference>
<dbReference type="OrthoDB" id="148766at2"/>
<feature type="domain" description="VTC" evidence="1">
    <location>
        <begin position="22"/>
        <end position="230"/>
    </location>
</feature>
<dbReference type="eggNOG" id="COG3025">
    <property type="taxonomic scope" value="Bacteria"/>
</dbReference>
<dbReference type="InterPro" id="IPR042267">
    <property type="entry name" value="VTC_sf"/>
</dbReference>
<dbReference type="InterPro" id="IPR018966">
    <property type="entry name" value="VTC_domain"/>
</dbReference>
<accession>F5XEB5</accession>
<dbReference type="Pfam" id="PF09359">
    <property type="entry name" value="VTC"/>
    <property type="match status" value="1"/>
</dbReference>
<gene>
    <name evidence="2" type="ordered locus">MLP_46490</name>
</gene>
<dbReference type="HOGENOM" id="CLU_068202_0_0_11"/>
<dbReference type="InterPro" id="IPR033469">
    <property type="entry name" value="CYTH-like_dom_sf"/>
</dbReference>
<dbReference type="STRING" id="1032480.MLP_46490"/>
<proteinExistence type="predicted"/>
<dbReference type="AlphaFoldDB" id="F5XEB5"/>
<evidence type="ECO:0000313" key="2">
    <source>
        <dbReference type="EMBL" id="BAK37663.1"/>
    </source>
</evidence>
<dbReference type="GO" id="GO:0006799">
    <property type="term" value="P:polyphosphate biosynthetic process"/>
    <property type="evidence" value="ECO:0007669"/>
    <property type="project" value="UniProtKB-ARBA"/>
</dbReference>
<dbReference type="KEGG" id="mph:MLP_46490"/>
<dbReference type="CDD" id="cd07750">
    <property type="entry name" value="PolyPPase_VTC_like"/>
    <property type="match status" value="1"/>
</dbReference>
<dbReference type="EMBL" id="AP012204">
    <property type="protein sequence ID" value="BAK37663.1"/>
    <property type="molecule type" value="Genomic_DNA"/>
</dbReference>
<organism evidence="2 3">
    <name type="scientific">Microlunatus phosphovorus (strain ATCC 700054 / DSM 10555 / JCM 9379 / NBRC 101784 / NCIMB 13414 / VKM Ac-1990 / NM-1)</name>
    <dbReference type="NCBI Taxonomy" id="1032480"/>
    <lineage>
        <taxon>Bacteria</taxon>
        <taxon>Bacillati</taxon>
        <taxon>Actinomycetota</taxon>
        <taxon>Actinomycetes</taxon>
        <taxon>Propionibacteriales</taxon>
        <taxon>Propionibacteriaceae</taxon>
        <taxon>Microlunatus</taxon>
    </lineage>
</organism>
<reference evidence="2 3" key="1">
    <citation type="submission" date="2011-05" db="EMBL/GenBank/DDBJ databases">
        <title>Whole genome sequence of Microlunatus phosphovorus NM-1.</title>
        <authorList>
            <person name="Hosoyama A."/>
            <person name="Sasaki K."/>
            <person name="Harada T."/>
            <person name="Igarashi R."/>
            <person name="Kawakoshi A."/>
            <person name="Sasagawa M."/>
            <person name="Fukada J."/>
            <person name="Nakamura S."/>
            <person name="Katano Y."/>
            <person name="Hanada S."/>
            <person name="Kamagata Y."/>
            <person name="Nakamura N."/>
            <person name="Yamazaki S."/>
            <person name="Fujita N."/>
        </authorList>
    </citation>
    <scope>NUCLEOTIDE SEQUENCE [LARGE SCALE GENOMIC DNA]</scope>
    <source>
        <strain evidence="3">ATCC 700054 / DSM 10555 / JCM 9379 / NBRC 101784 / NCIMB 13414 / VKM Ac-1990 / NM-1</strain>
    </source>
</reference>
<evidence type="ECO:0000259" key="1">
    <source>
        <dbReference type="Pfam" id="PF09359"/>
    </source>
</evidence>
<name>F5XEB5_MICPN</name>
<dbReference type="Gene3D" id="3.20.100.30">
    <property type="entry name" value="VTC, catalytic tunnel domain"/>
    <property type="match status" value="1"/>
</dbReference>
<evidence type="ECO:0000313" key="3">
    <source>
        <dbReference type="Proteomes" id="UP000007947"/>
    </source>
</evidence>
<sequence length="253" mass="28704">MIATMAPIGLTELSEQAGLLTRIDRKYLVEVDRLDDVLATLPSTTRVLQIEARRQFCYRSVYFDTADLLAYRLTALRRRRRFKIRTRSYLDGGQHLLEVKTRGPRGATVKQQLPYAGDGEHLLSQDRTEACHAVAQTGARPPDSTELRPVLITTYHRVTLFLPASRSRVTIDTDLCWMLPDGSRRRRVDSHAIVETKCAGSAAEMDRALWALQHRPCSISKFGTGLAALHPELPAHRWRPVLHRQLRAEELTS</sequence>
<dbReference type="RefSeq" id="WP_013865492.1">
    <property type="nucleotide sequence ID" value="NC_015635.1"/>
</dbReference>
<protein>
    <recommendedName>
        <fullName evidence="1">VTC domain-containing protein</fullName>
    </recommendedName>
</protein>
<dbReference type="Proteomes" id="UP000007947">
    <property type="component" value="Chromosome"/>
</dbReference>
<keyword evidence="3" id="KW-1185">Reference proteome</keyword>